<dbReference type="EMBL" id="JMIX01000014">
    <property type="protein sequence ID" value="KEO89559.1"/>
    <property type="molecule type" value="Genomic_DNA"/>
</dbReference>
<gene>
    <name evidence="1" type="ORF">EH32_03390</name>
</gene>
<evidence type="ECO:0000313" key="1">
    <source>
        <dbReference type="EMBL" id="KEO89559.1"/>
    </source>
</evidence>
<organism evidence="1 2">
    <name type="scientific">Erythrobacter litoralis</name>
    <dbReference type="NCBI Taxonomy" id="39960"/>
    <lineage>
        <taxon>Bacteria</taxon>
        <taxon>Pseudomonadati</taxon>
        <taxon>Pseudomonadota</taxon>
        <taxon>Alphaproteobacteria</taxon>
        <taxon>Sphingomonadales</taxon>
        <taxon>Erythrobacteraceae</taxon>
        <taxon>Erythrobacter/Porphyrobacter group</taxon>
        <taxon>Erythrobacter</taxon>
    </lineage>
</organism>
<dbReference type="Proteomes" id="UP000027866">
    <property type="component" value="Unassembled WGS sequence"/>
</dbReference>
<evidence type="ECO:0000313" key="2">
    <source>
        <dbReference type="Proteomes" id="UP000027866"/>
    </source>
</evidence>
<proteinExistence type="predicted"/>
<sequence length="71" mass="8064">MAAEVGRSHTTIRRVRNAFGLRPHPSEKFMLSSGPLFVDKMQDIVGLYISLPDRTVVLRLDQKSQIKALDR</sequence>
<dbReference type="AlphaFoldDB" id="A0A074M817"/>
<evidence type="ECO:0008006" key="3">
    <source>
        <dbReference type="Google" id="ProtNLM"/>
    </source>
</evidence>
<keyword evidence="2" id="KW-1185">Reference proteome</keyword>
<name>A0A074M817_9SPHN</name>
<accession>A0A074M817</accession>
<protein>
    <recommendedName>
        <fullName evidence="3">Transposase</fullName>
    </recommendedName>
</protein>
<reference evidence="1 2" key="1">
    <citation type="submission" date="2014-04" db="EMBL/GenBank/DDBJ databases">
        <title>A comprehensive comparison of genomes of Erythrobacter spp. Strains.</title>
        <authorList>
            <person name="Zheng Q."/>
        </authorList>
    </citation>
    <scope>NUCLEOTIDE SEQUENCE [LARGE SCALE GENOMIC DNA]</scope>
    <source>
        <strain evidence="1 2">DSM 8509</strain>
    </source>
</reference>
<comment type="caution">
    <text evidence="1">The sequence shown here is derived from an EMBL/GenBank/DDBJ whole genome shotgun (WGS) entry which is preliminary data.</text>
</comment>